<dbReference type="InterPro" id="IPR004358">
    <property type="entry name" value="Sig_transdc_His_kin-like_C"/>
</dbReference>
<dbReference type="PANTHER" id="PTHR43065:SF10">
    <property type="entry name" value="PEROXIDE STRESS-ACTIVATED HISTIDINE KINASE MAK3"/>
    <property type="match status" value="1"/>
</dbReference>
<reference evidence="10" key="1">
    <citation type="submission" date="2022-10" db="EMBL/GenBank/DDBJ databases">
        <title>Gaoshiqiia sediminis gen. nov., sp. nov., isolated from coastal sediment.</title>
        <authorList>
            <person name="Yu W.X."/>
            <person name="Mu D.S."/>
            <person name="Du J.Z."/>
            <person name="Liang Y.Q."/>
        </authorList>
    </citation>
    <scope>NUCLEOTIDE SEQUENCE</scope>
    <source>
        <strain evidence="10">A06</strain>
    </source>
</reference>
<sequence>MTELALHILDIAQNSIRAKASMVEITIAEEPQQDRYVIEILDNGPGMDEHTLTRVGDPFFTSRTTRKVGLGIPLFRQNAELAGGALQIESEPGKGTHLKAIFGFHHVDRPILGDMAGTLLILMTNENQTEIVYKHQTPKGDYEFDSREVKKVLEGASINSPGIRNFLLEMIRENLEQIQISE</sequence>
<keyword evidence="6" id="KW-0418">Kinase</keyword>
<evidence type="ECO:0000256" key="7">
    <source>
        <dbReference type="ARBA" id="ARBA00022840"/>
    </source>
</evidence>
<dbReference type="InterPro" id="IPR005467">
    <property type="entry name" value="His_kinase_dom"/>
</dbReference>
<dbReference type="AlphaFoldDB" id="A0AA41Y6I7"/>
<evidence type="ECO:0000256" key="4">
    <source>
        <dbReference type="ARBA" id="ARBA00022679"/>
    </source>
</evidence>
<dbReference type="PRINTS" id="PR00344">
    <property type="entry name" value="BCTRLSENSOR"/>
</dbReference>
<keyword evidence="4" id="KW-0808">Transferase</keyword>
<keyword evidence="11" id="KW-1185">Reference proteome</keyword>
<dbReference type="Proteomes" id="UP001163821">
    <property type="component" value="Unassembled WGS sequence"/>
</dbReference>
<keyword evidence="8" id="KW-0902">Two-component regulatory system</keyword>
<keyword evidence="3" id="KW-0597">Phosphoprotein</keyword>
<name>A0AA41Y6I7_9BACT</name>
<dbReference type="SMART" id="SM00387">
    <property type="entry name" value="HATPase_c"/>
    <property type="match status" value="1"/>
</dbReference>
<dbReference type="PROSITE" id="PS50109">
    <property type="entry name" value="HIS_KIN"/>
    <property type="match status" value="1"/>
</dbReference>
<dbReference type="EC" id="2.7.13.3" evidence="2"/>
<evidence type="ECO:0000313" key="10">
    <source>
        <dbReference type="EMBL" id="MCW0482760.1"/>
    </source>
</evidence>
<feature type="domain" description="Histidine kinase" evidence="9">
    <location>
        <begin position="1"/>
        <end position="106"/>
    </location>
</feature>
<dbReference type="Pfam" id="PF02518">
    <property type="entry name" value="HATPase_c"/>
    <property type="match status" value="1"/>
</dbReference>
<evidence type="ECO:0000256" key="2">
    <source>
        <dbReference type="ARBA" id="ARBA00012438"/>
    </source>
</evidence>
<proteinExistence type="predicted"/>
<dbReference type="Gene3D" id="3.30.565.10">
    <property type="entry name" value="Histidine kinase-like ATPase, C-terminal domain"/>
    <property type="match status" value="1"/>
</dbReference>
<evidence type="ECO:0000313" key="11">
    <source>
        <dbReference type="Proteomes" id="UP001163821"/>
    </source>
</evidence>
<keyword evidence="7 10" id="KW-0067">ATP-binding</keyword>
<evidence type="ECO:0000256" key="8">
    <source>
        <dbReference type="ARBA" id="ARBA00023012"/>
    </source>
</evidence>
<evidence type="ECO:0000256" key="5">
    <source>
        <dbReference type="ARBA" id="ARBA00022741"/>
    </source>
</evidence>
<accession>A0AA41Y6I7</accession>
<organism evidence="10 11">
    <name type="scientific">Gaoshiqia sediminis</name>
    <dbReference type="NCBI Taxonomy" id="2986998"/>
    <lineage>
        <taxon>Bacteria</taxon>
        <taxon>Pseudomonadati</taxon>
        <taxon>Bacteroidota</taxon>
        <taxon>Bacteroidia</taxon>
        <taxon>Marinilabiliales</taxon>
        <taxon>Prolixibacteraceae</taxon>
        <taxon>Gaoshiqia</taxon>
    </lineage>
</organism>
<dbReference type="RefSeq" id="WP_282591365.1">
    <property type="nucleotide sequence ID" value="NZ_JAPAAF010000009.1"/>
</dbReference>
<evidence type="ECO:0000256" key="3">
    <source>
        <dbReference type="ARBA" id="ARBA00022553"/>
    </source>
</evidence>
<gene>
    <name evidence="10" type="ORF">N2K84_08485</name>
</gene>
<dbReference type="PANTHER" id="PTHR43065">
    <property type="entry name" value="SENSOR HISTIDINE KINASE"/>
    <property type="match status" value="1"/>
</dbReference>
<comment type="caution">
    <text evidence="10">The sequence shown here is derived from an EMBL/GenBank/DDBJ whole genome shotgun (WGS) entry which is preliminary data.</text>
</comment>
<evidence type="ECO:0000256" key="1">
    <source>
        <dbReference type="ARBA" id="ARBA00000085"/>
    </source>
</evidence>
<dbReference type="InterPro" id="IPR003594">
    <property type="entry name" value="HATPase_dom"/>
</dbReference>
<dbReference type="GO" id="GO:0004673">
    <property type="term" value="F:protein histidine kinase activity"/>
    <property type="evidence" value="ECO:0007669"/>
    <property type="project" value="UniProtKB-EC"/>
</dbReference>
<dbReference type="EMBL" id="JAPAAF010000009">
    <property type="protein sequence ID" value="MCW0482760.1"/>
    <property type="molecule type" value="Genomic_DNA"/>
</dbReference>
<dbReference type="GO" id="GO:0000160">
    <property type="term" value="P:phosphorelay signal transduction system"/>
    <property type="evidence" value="ECO:0007669"/>
    <property type="project" value="UniProtKB-KW"/>
</dbReference>
<comment type="catalytic activity">
    <reaction evidence="1">
        <text>ATP + protein L-histidine = ADP + protein N-phospho-L-histidine.</text>
        <dbReference type="EC" id="2.7.13.3"/>
    </reaction>
</comment>
<protein>
    <recommendedName>
        <fullName evidence="2">histidine kinase</fullName>
        <ecNumber evidence="2">2.7.13.3</ecNumber>
    </recommendedName>
</protein>
<evidence type="ECO:0000256" key="6">
    <source>
        <dbReference type="ARBA" id="ARBA00022777"/>
    </source>
</evidence>
<dbReference type="SUPFAM" id="SSF55874">
    <property type="entry name" value="ATPase domain of HSP90 chaperone/DNA topoisomerase II/histidine kinase"/>
    <property type="match status" value="1"/>
</dbReference>
<evidence type="ECO:0000259" key="9">
    <source>
        <dbReference type="PROSITE" id="PS50109"/>
    </source>
</evidence>
<dbReference type="GO" id="GO:0005524">
    <property type="term" value="F:ATP binding"/>
    <property type="evidence" value="ECO:0007669"/>
    <property type="project" value="UniProtKB-KW"/>
</dbReference>
<keyword evidence="5" id="KW-0547">Nucleotide-binding</keyword>
<dbReference type="InterPro" id="IPR036890">
    <property type="entry name" value="HATPase_C_sf"/>
</dbReference>